<protein>
    <recommendedName>
        <fullName evidence="7">Cwf19-like C-terminal domain-containing protein</fullName>
    </recommendedName>
</protein>
<feature type="compositionally biased region" description="Basic and acidic residues" evidence="2">
    <location>
        <begin position="54"/>
        <end position="68"/>
    </location>
</feature>
<dbReference type="GO" id="GO:0071014">
    <property type="term" value="C:post-mRNA release spliceosomal complex"/>
    <property type="evidence" value="ECO:0007669"/>
    <property type="project" value="TreeGrafter"/>
</dbReference>
<dbReference type="InterPro" id="IPR006767">
    <property type="entry name" value="Cwf19-like_C_dom-2"/>
</dbReference>
<feature type="compositionally biased region" description="Basic residues" evidence="2">
    <location>
        <begin position="8"/>
        <end position="20"/>
    </location>
</feature>
<gene>
    <name evidence="5" type="ORF">M413DRAFT_444058</name>
</gene>
<dbReference type="SUPFAM" id="SSF54197">
    <property type="entry name" value="HIT-like"/>
    <property type="match status" value="1"/>
</dbReference>
<evidence type="ECO:0000313" key="5">
    <source>
        <dbReference type="EMBL" id="KIM43250.1"/>
    </source>
</evidence>
<evidence type="ECO:0000256" key="1">
    <source>
        <dbReference type="ARBA" id="ARBA00006795"/>
    </source>
</evidence>
<feature type="compositionally biased region" description="Polar residues" evidence="2">
    <location>
        <begin position="364"/>
        <end position="378"/>
    </location>
</feature>
<accession>A0A0C3C2W3</accession>
<dbReference type="PANTHER" id="PTHR12072:SF5">
    <property type="entry name" value="CWF19-LIKE PROTEIN 2"/>
    <property type="match status" value="1"/>
</dbReference>
<keyword evidence="6" id="KW-1185">Reference proteome</keyword>
<dbReference type="STRING" id="686832.A0A0C3C2W3"/>
<reference evidence="5 6" key="1">
    <citation type="submission" date="2014-04" db="EMBL/GenBank/DDBJ databases">
        <authorList>
            <consortium name="DOE Joint Genome Institute"/>
            <person name="Kuo A."/>
            <person name="Gay G."/>
            <person name="Dore J."/>
            <person name="Kohler A."/>
            <person name="Nagy L.G."/>
            <person name="Floudas D."/>
            <person name="Copeland A."/>
            <person name="Barry K.W."/>
            <person name="Cichocki N."/>
            <person name="Veneault-Fourrey C."/>
            <person name="LaButti K."/>
            <person name="Lindquist E.A."/>
            <person name="Lipzen A."/>
            <person name="Lundell T."/>
            <person name="Morin E."/>
            <person name="Murat C."/>
            <person name="Sun H."/>
            <person name="Tunlid A."/>
            <person name="Henrissat B."/>
            <person name="Grigoriev I.V."/>
            <person name="Hibbett D.S."/>
            <person name="Martin F."/>
            <person name="Nordberg H.P."/>
            <person name="Cantor M.N."/>
            <person name="Hua S.X."/>
        </authorList>
    </citation>
    <scope>NUCLEOTIDE SEQUENCE [LARGE SCALE GENOMIC DNA]</scope>
    <source>
        <strain evidence="6">h7</strain>
    </source>
</reference>
<dbReference type="HOGENOM" id="CLU_015540_2_0_1"/>
<feature type="region of interest" description="Disordered" evidence="2">
    <location>
        <begin position="93"/>
        <end position="126"/>
    </location>
</feature>
<dbReference type="InterPro" id="IPR036265">
    <property type="entry name" value="HIT-like_sf"/>
</dbReference>
<dbReference type="EMBL" id="KN831776">
    <property type="protein sequence ID" value="KIM43250.1"/>
    <property type="molecule type" value="Genomic_DNA"/>
</dbReference>
<feature type="compositionally biased region" description="Basic and acidic residues" evidence="2">
    <location>
        <begin position="273"/>
        <end position="313"/>
    </location>
</feature>
<dbReference type="PANTHER" id="PTHR12072">
    <property type="entry name" value="CWF19, CELL CYCLE CONTROL PROTEIN"/>
    <property type="match status" value="1"/>
</dbReference>
<dbReference type="AlphaFoldDB" id="A0A0C3C2W3"/>
<feature type="compositionally biased region" description="Basic and acidic residues" evidence="2">
    <location>
        <begin position="21"/>
        <end position="42"/>
    </location>
</feature>
<proteinExistence type="inferred from homology"/>
<dbReference type="Pfam" id="PF04677">
    <property type="entry name" value="CwfJ_C_1"/>
    <property type="match status" value="1"/>
</dbReference>
<dbReference type="GO" id="GO:0000398">
    <property type="term" value="P:mRNA splicing, via spliceosome"/>
    <property type="evidence" value="ECO:0007669"/>
    <property type="project" value="TreeGrafter"/>
</dbReference>
<feature type="compositionally biased region" description="Polar residues" evidence="2">
    <location>
        <begin position="96"/>
        <end position="108"/>
    </location>
</feature>
<dbReference type="Gene3D" id="3.30.428.10">
    <property type="entry name" value="HIT-like"/>
    <property type="match status" value="1"/>
</dbReference>
<dbReference type="InterPro" id="IPR040194">
    <property type="entry name" value="Cwf19-like"/>
</dbReference>
<name>A0A0C3C2W3_HEBCY</name>
<feature type="compositionally biased region" description="Basic residues" evidence="2">
    <location>
        <begin position="43"/>
        <end position="53"/>
    </location>
</feature>
<comment type="similarity">
    <text evidence="1">Belongs to the CWF19 family.</text>
</comment>
<dbReference type="Proteomes" id="UP000053424">
    <property type="component" value="Unassembled WGS sequence"/>
</dbReference>
<sequence>MEDEKSSSKRSSKHKSRHEKHKDSDPDRKHKKRAREDDEGKASRKKHKHRKSEKGKERDKRGEHKMEIVDDDPNDEGMWVEKDITMEGERVLATDIPTSESLKLTSTAEADDSVPPLPHSLNTESSLKRDDWMMLPLSTPVLPSDTRPQNRELLDNDESFTEDYGELSGGSRTLGGGVDFFSSLGTERKKARPDKPDPEKPKISSKELNQDLKEGRPINFDEPPPPLPSFTPGGPGSQWRMMRLRRVYETVEEEGLPLEQVGIERFGSLQAFEEAKEERRILDEREGKQSRGERGRVPERPTHFSKDGEKRLMFTDVGGSGGSSRSSSFRRPGGMPESGPSTPSPASDMNRAPPSNRRLDSLRLPSQANSPLAQSHTPIPTVMTPPPLASGSKIRALSPSSLNKLQAKVIRAKLMNSPDAEVLEREYEEAARRTHGTVEGGVRKKVEVLPTLDARGRMYDVGHGKEEDKNLPGNRKKKENFETHDRKTGEVLRINADDDTMTLGEMLRQERMGAGMADQKDLDAQYARAVMGDGKFENDLDYIDDNAEKLGRQKMRSDAMKRQFAINDYKQTQKALASCNFCYGEDDSLPKAPVIAMGTRVFLSCTLNNELVKGHCLIVPIQHYMNTLEGDDDVWDEIRNFMKCLMRMFAEEDKGVVFFETVLSLKKQKHTCIECIPVPWEQFDLLPGYFKESILASEAEWSQHKKLIDFAARPGGFRRAMVPNLPYFMVQFDHKGEKGYGHVIEGAADAQDEDGLEEGEKGGGEFPHYFAGEIIGNVLELEARQWRRPKRVDLRRNSERVGEFKKKYSRFDWTGML</sequence>
<reference evidence="6" key="2">
    <citation type="submission" date="2015-01" db="EMBL/GenBank/DDBJ databases">
        <title>Evolutionary Origins and Diversification of the Mycorrhizal Mutualists.</title>
        <authorList>
            <consortium name="DOE Joint Genome Institute"/>
            <consortium name="Mycorrhizal Genomics Consortium"/>
            <person name="Kohler A."/>
            <person name="Kuo A."/>
            <person name="Nagy L.G."/>
            <person name="Floudas D."/>
            <person name="Copeland A."/>
            <person name="Barry K.W."/>
            <person name="Cichocki N."/>
            <person name="Veneault-Fourrey C."/>
            <person name="LaButti K."/>
            <person name="Lindquist E.A."/>
            <person name="Lipzen A."/>
            <person name="Lundell T."/>
            <person name="Morin E."/>
            <person name="Murat C."/>
            <person name="Riley R."/>
            <person name="Ohm R."/>
            <person name="Sun H."/>
            <person name="Tunlid A."/>
            <person name="Henrissat B."/>
            <person name="Grigoriev I.V."/>
            <person name="Hibbett D.S."/>
            <person name="Martin F."/>
        </authorList>
    </citation>
    <scope>NUCLEOTIDE SEQUENCE [LARGE SCALE GENOMIC DNA]</scope>
    <source>
        <strain evidence="6">h7</strain>
    </source>
</reference>
<feature type="region of interest" description="Disordered" evidence="2">
    <location>
        <begin position="1"/>
        <end position="77"/>
    </location>
</feature>
<feature type="domain" description="Cwf19-like C-terminal" evidence="4">
    <location>
        <begin position="567"/>
        <end position="691"/>
    </location>
</feature>
<evidence type="ECO:0000256" key="2">
    <source>
        <dbReference type="SAM" id="MobiDB-lite"/>
    </source>
</evidence>
<dbReference type="Pfam" id="PF04676">
    <property type="entry name" value="CwfJ_C_2"/>
    <property type="match status" value="1"/>
</dbReference>
<feature type="compositionally biased region" description="Basic and acidic residues" evidence="2">
    <location>
        <begin position="193"/>
        <end position="216"/>
    </location>
</feature>
<evidence type="ECO:0000259" key="4">
    <source>
        <dbReference type="Pfam" id="PF04677"/>
    </source>
</evidence>
<evidence type="ECO:0000259" key="3">
    <source>
        <dbReference type="Pfam" id="PF04676"/>
    </source>
</evidence>
<organism evidence="5 6">
    <name type="scientific">Hebeloma cylindrosporum</name>
    <dbReference type="NCBI Taxonomy" id="76867"/>
    <lineage>
        <taxon>Eukaryota</taxon>
        <taxon>Fungi</taxon>
        <taxon>Dikarya</taxon>
        <taxon>Basidiomycota</taxon>
        <taxon>Agaricomycotina</taxon>
        <taxon>Agaricomycetes</taxon>
        <taxon>Agaricomycetidae</taxon>
        <taxon>Agaricales</taxon>
        <taxon>Agaricineae</taxon>
        <taxon>Hymenogastraceae</taxon>
        <taxon>Hebeloma</taxon>
    </lineage>
</organism>
<dbReference type="OrthoDB" id="2113965at2759"/>
<dbReference type="InterPro" id="IPR006768">
    <property type="entry name" value="Cwf19-like_C_dom-1"/>
</dbReference>
<feature type="region of interest" description="Disordered" evidence="2">
    <location>
        <begin position="138"/>
        <end position="238"/>
    </location>
</feature>
<feature type="compositionally biased region" description="Acidic residues" evidence="2">
    <location>
        <begin position="155"/>
        <end position="165"/>
    </location>
</feature>
<evidence type="ECO:0000313" key="6">
    <source>
        <dbReference type="Proteomes" id="UP000053424"/>
    </source>
</evidence>
<evidence type="ECO:0008006" key="7">
    <source>
        <dbReference type="Google" id="ProtNLM"/>
    </source>
</evidence>
<feature type="domain" description="Cwf19-like protein C-terminal" evidence="3">
    <location>
        <begin position="700"/>
        <end position="814"/>
    </location>
</feature>
<feature type="region of interest" description="Disordered" evidence="2">
    <location>
        <begin position="253"/>
        <end position="395"/>
    </location>
</feature>
<feature type="compositionally biased region" description="Low complexity" evidence="2">
    <location>
        <begin position="323"/>
        <end position="334"/>
    </location>
</feature>